<feature type="non-terminal residue" evidence="7">
    <location>
        <position position="1"/>
    </location>
</feature>
<comment type="caution">
    <text evidence="7">The sequence shown here is derived from an EMBL/GenBank/DDBJ whole genome shotgun (WGS) entry which is preliminary data.</text>
</comment>
<evidence type="ECO:0000256" key="2">
    <source>
        <dbReference type="ARBA" id="ARBA00022670"/>
    </source>
</evidence>
<dbReference type="GO" id="GO:0006508">
    <property type="term" value="P:proteolysis"/>
    <property type="evidence" value="ECO:0007669"/>
    <property type="project" value="UniProtKB-KW"/>
</dbReference>
<dbReference type="Proteomes" id="UP000324897">
    <property type="component" value="Chromosome 2"/>
</dbReference>
<dbReference type="InterPro" id="IPR029058">
    <property type="entry name" value="AB_hydrolase_fold"/>
</dbReference>
<evidence type="ECO:0000256" key="5">
    <source>
        <dbReference type="ARBA" id="ARBA00023180"/>
    </source>
</evidence>
<keyword evidence="2" id="KW-0645">Protease</keyword>
<dbReference type="Gramene" id="TVU26846">
    <property type="protein sequence ID" value="TVU26846"/>
    <property type="gene ID" value="EJB05_29414"/>
</dbReference>
<reference evidence="7 8" key="1">
    <citation type="journal article" date="2019" name="Sci. Rep.">
        <title>A high-quality genome of Eragrostis curvula grass provides insights into Poaceae evolution and supports new strategies to enhance forage quality.</title>
        <authorList>
            <person name="Carballo J."/>
            <person name="Santos B.A.C.M."/>
            <person name="Zappacosta D."/>
            <person name="Garbus I."/>
            <person name="Selva J.P."/>
            <person name="Gallo C.A."/>
            <person name="Diaz A."/>
            <person name="Albertini E."/>
            <person name="Caccamo M."/>
            <person name="Echenique V."/>
        </authorList>
    </citation>
    <scope>NUCLEOTIDE SEQUENCE [LARGE SCALE GENOMIC DNA]</scope>
    <source>
        <strain evidence="8">cv. Victoria</strain>
        <tissue evidence="7">Leaf</tissue>
    </source>
</reference>
<feature type="chain" id="PRO_5023811573" evidence="6">
    <location>
        <begin position="29"/>
        <end position="531"/>
    </location>
</feature>
<comment type="similarity">
    <text evidence="1">Belongs to the peptidase S28 family.</text>
</comment>
<keyword evidence="5" id="KW-0325">Glycoprotein</keyword>
<dbReference type="AlphaFoldDB" id="A0A5J9UT99"/>
<evidence type="ECO:0000256" key="4">
    <source>
        <dbReference type="ARBA" id="ARBA00022801"/>
    </source>
</evidence>
<evidence type="ECO:0000256" key="1">
    <source>
        <dbReference type="ARBA" id="ARBA00011079"/>
    </source>
</evidence>
<protein>
    <submittedName>
        <fullName evidence="7">Uncharacterized protein</fullName>
    </submittedName>
</protein>
<dbReference type="Gene3D" id="3.40.50.1820">
    <property type="entry name" value="alpha/beta hydrolase"/>
    <property type="match status" value="1"/>
</dbReference>
<evidence type="ECO:0000256" key="3">
    <source>
        <dbReference type="ARBA" id="ARBA00022729"/>
    </source>
</evidence>
<keyword evidence="8" id="KW-1185">Reference proteome</keyword>
<dbReference type="InterPro" id="IPR008758">
    <property type="entry name" value="Peptidase_S28"/>
</dbReference>
<keyword evidence="3 6" id="KW-0732">Signal</keyword>
<name>A0A5J9UT99_9POAL</name>
<dbReference type="Gene3D" id="1.20.120.980">
    <property type="entry name" value="Serine carboxypeptidase S28, SKS domain"/>
    <property type="match status" value="1"/>
</dbReference>
<organism evidence="7 8">
    <name type="scientific">Eragrostis curvula</name>
    <name type="common">weeping love grass</name>
    <dbReference type="NCBI Taxonomy" id="38414"/>
    <lineage>
        <taxon>Eukaryota</taxon>
        <taxon>Viridiplantae</taxon>
        <taxon>Streptophyta</taxon>
        <taxon>Embryophyta</taxon>
        <taxon>Tracheophyta</taxon>
        <taxon>Spermatophyta</taxon>
        <taxon>Magnoliopsida</taxon>
        <taxon>Liliopsida</taxon>
        <taxon>Poales</taxon>
        <taxon>Poaceae</taxon>
        <taxon>PACMAD clade</taxon>
        <taxon>Chloridoideae</taxon>
        <taxon>Eragrostideae</taxon>
        <taxon>Eragrostidinae</taxon>
        <taxon>Eragrostis</taxon>
    </lineage>
</organism>
<accession>A0A5J9UT99</accession>
<dbReference type="EMBL" id="RWGY01000013">
    <property type="protein sequence ID" value="TVU26846.1"/>
    <property type="molecule type" value="Genomic_DNA"/>
</dbReference>
<dbReference type="Pfam" id="PF05577">
    <property type="entry name" value="Peptidase_S28"/>
    <property type="match status" value="1"/>
</dbReference>
<gene>
    <name evidence="7" type="ORF">EJB05_29414</name>
</gene>
<evidence type="ECO:0000313" key="8">
    <source>
        <dbReference type="Proteomes" id="UP000324897"/>
    </source>
</evidence>
<dbReference type="PANTHER" id="PTHR11010:SF118">
    <property type="entry name" value="OS11G0156200 PROTEIN"/>
    <property type="match status" value="1"/>
</dbReference>
<dbReference type="PANTHER" id="PTHR11010">
    <property type="entry name" value="PROTEASE S28 PRO-X CARBOXYPEPTIDASE-RELATED"/>
    <property type="match status" value="1"/>
</dbReference>
<sequence>MARVVISSAAAFLLLLLWCHAFASFAAASGGRRPPPMLARHLSSSAAALSARQAVTAGGSDPSSMVQYETRWYAQRLDHFNAAPASYVTFQQRYLVNDTFWGGRTAPIFLFAGGEADVELYSNYTGFLWEAAPRFRAMVLFIEHRYYGRTMPFGSREAAFTDASTLGYLTSTQALADYATLVLSLKANLSAASAPVVVFGGSYAGMLAAWMRLKYPHIVVGAVASSAPVLGFYGLADPYAFYDVVTKDFKDESKNCYDVLRKSWNELDDALATEAGRAELNRKFNNICNGNVDMIPELLDAALVGSAMMDYPTTSAAGFRAVRDMCRAIDHPTRSGAGAGAGDAFSRISAAVNVYYSHYAADAADAACFGYASADAAGEPYGGGMVDGWGWQSRTEMVLMTAGVRDGGVARPRSFNFTQMLDEQREYTGLPLRPYWIEAEFGGFDIGNVLRRSASNIVFFNGLRDPWSAFGVLKSISDSIVALVEPQGAHNVDLKFSEKDDPDWLKQVRVKETRIIARWLRQYYSDERVSA</sequence>
<dbReference type="SUPFAM" id="SSF53474">
    <property type="entry name" value="alpha/beta-Hydrolases"/>
    <property type="match status" value="1"/>
</dbReference>
<dbReference type="OrthoDB" id="2130629at2759"/>
<dbReference type="GO" id="GO:0070008">
    <property type="term" value="F:serine-type exopeptidase activity"/>
    <property type="evidence" value="ECO:0007669"/>
    <property type="project" value="InterPro"/>
</dbReference>
<keyword evidence="4" id="KW-0378">Hydrolase</keyword>
<feature type="signal peptide" evidence="6">
    <location>
        <begin position="1"/>
        <end position="28"/>
    </location>
</feature>
<evidence type="ECO:0000256" key="6">
    <source>
        <dbReference type="SAM" id="SignalP"/>
    </source>
</evidence>
<dbReference type="InterPro" id="IPR042269">
    <property type="entry name" value="Ser_carbopepase_S28_SKS"/>
</dbReference>
<dbReference type="GO" id="GO:0008239">
    <property type="term" value="F:dipeptidyl-peptidase activity"/>
    <property type="evidence" value="ECO:0007669"/>
    <property type="project" value="TreeGrafter"/>
</dbReference>
<evidence type="ECO:0000313" key="7">
    <source>
        <dbReference type="EMBL" id="TVU26846.1"/>
    </source>
</evidence>
<proteinExistence type="inferred from homology"/>